<dbReference type="GO" id="GO:0016255">
    <property type="term" value="P:attachment of GPI anchor to protein"/>
    <property type="evidence" value="ECO:0007669"/>
    <property type="project" value="InterPro"/>
</dbReference>
<reference evidence="10 11" key="1">
    <citation type="submission" date="2016-06" db="EMBL/GenBank/DDBJ databases">
        <authorList>
            <consortium name="Pathogen Informatics"/>
        </authorList>
    </citation>
    <scope>NUCLEOTIDE SEQUENCE [LARGE SCALE GENOMIC DNA]</scope>
    <source>
        <strain evidence="10">PmlGA01</strain>
    </source>
</reference>
<feature type="transmembrane region" description="Helical" evidence="9">
    <location>
        <begin position="464"/>
        <end position="486"/>
    </location>
</feature>
<comment type="pathway">
    <text evidence="2">Glycolipid biosynthesis; glycosylphosphatidylinositol-anchor biosynthesis.</text>
</comment>
<sequence>MKHRGNEESTRLRSTKSRYVVTSLLVCLFIRILAFSLFSVIQGSNYKYINMLINIENMQNEEMKQKDNYIRKGHYTPLEEKSNELEKYFEKNKRNNELRQFIFKNDAMHYSFNSDVYNFKYIYDSYILSKMYKDIYSSLTVRINPLFLYILHILIFKKIAVKNNKLIENIMNNYEFRYYIIICIVDLLIGFFLFIIIEKLKKWRKYFNYVNKCKRDKWRLINSILLMNIYLNNPFTILANVFLSLDNFKLLLITTSFYLTLLRINNFSNKLWSVLNHFMIMFCNSILLYISSFHFILSIIGINNLIICIDQGVTKYDIKENIKFFKLFLIILKNVLLLLITFTMYTLLIVTSYYLNSNSLSFLDNTLINEYKVLFLQPNLGNFWYIFSTMFKDYYYSFLFLFHFHIFLYPLPLFFRLMKTPLIYLKIMIAIALMYHPNITINDIVYSLLLLAIDYEKTLYTIPFAKLLIILLGNLNLFFVTMNLWLRKNTGNANYVFFNQLVVFNITTFIITSSIKFYIRVQTPIPQLDEGKCIIVSQKQEKKCSILNTLKETFL</sequence>
<feature type="transmembrane region" description="Helical" evidence="9">
    <location>
        <begin position="248"/>
        <end position="264"/>
    </location>
</feature>
<feature type="transmembrane region" description="Helical" evidence="9">
    <location>
        <begin position="218"/>
        <end position="242"/>
    </location>
</feature>
<feature type="transmembrane region" description="Helical" evidence="9">
    <location>
        <begin position="498"/>
        <end position="519"/>
    </location>
</feature>
<accession>A0A1C3L0P9</accession>
<dbReference type="PANTHER" id="PTHR13121">
    <property type="entry name" value="GPI TRANSAMIDASE COMPONENT PIG-U"/>
    <property type="match status" value="1"/>
</dbReference>
<keyword evidence="4" id="KW-0337">GPI-anchor biosynthesis</keyword>
<evidence type="ECO:0000256" key="3">
    <source>
        <dbReference type="ARBA" id="ARBA00010026"/>
    </source>
</evidence>
<feature type="transmembrane region" description="Helical" evidence="9">
    <location>
        <begin position="296"/>
        <end position="314"/>
    </location>
</feature>
<feature type="transmembrane region" description="Helical" evidence="9">
    <location>
        <begin position="20"/>
        <end position="41"/>
    </location>
</feature>
<keyword evidence="8 9" id="KW-0472">Membrane</keyword>
<evidence type="ECO:0000256" key="4">
    <source>
        <dbReference type="ARBA" id="ARBA00022502"/>
    </source>
</evidence>
<dbReference type="InterPro" id="IPR009600">
    <property type="entry name" value="PIG-U"/>
</dbReference>
<comment type="subcellular location">
    <subcellularLocation>
        <location evidence="1">Endoplasmic reticulum membrane</location>
        <topology evidence="1">Multi-pass membrane protein</topology>
    </subcellularLocation>
</comment>
<evidence type="ECO:0000313" key="10">
    <source>
        <dbReference type="EMBL" id="SBT80106.1"/>
    </source>
</evidence>
<feature type="transmembrane region" description="Helical" evidence="9">
    <location>
        <begin position="394"/>
        <end position="415"/>
    </location>
</feature>
<evidence type="ECO:0000256" key="9">
    <source>
        <dbReference type="SAM" id="Phobius"/>
    </source>
</evidence>
<organism evidence="10 11">
    <name type="scientific">Plasmodium malariae</name>
    <dbReference type="NCBI Taxonomy" id="5858"/>
    <lineage>
        <taxon>Eukaryota</taxon>
        <taxon>Sar</taxon>
        <taxon>Alveolata</taxon>
        <taxon>Apicomplexa</taxon>
        <taxon>Aconoidasida</taxon>
        <taxon>Haemosporida</taxon>
        <taxon>Plasmodiidae</taxon>
        <taxon>Plasmodium</taxon>
        <taxon>Plasmodium (Plasmodium)</taxon>
    </lineage>
</organism>
<evidence type="ECO:0000256" key="6">
    <source>
        <dbReference type="ARBA" id="ARBA00022824"/>
    </source>
</evidence>
<protein>
    <submittedName>
        <fullName evidence="10">GPI transamidase subunit PIG-U, putative</fullName>
    </submittedName>
</protein>
<feature type="transmembrane region" description="Helical" evidence="9">
    <location>
        <begin position="135"/>
        <end position="156"/>
    </location>
</feature>
<dbReference type="GO" id="GO:0006506">
    <property type="term" value="P:GPI anchor biosynthetic process"/>
    <property type="evidence" value="ECO:0007669"/>
    <property type="project" value="UniProtKB-UniPathway"/>
</dbReference>
<dbReference type="VEuPathDB" id="PlasmoDB:PmUG01_12033800"/>
<feature type="transmembrane region" description="Helical" evidence="9">
    <location>
        <begin position="427"/>
        <end position="452"/>
    </location>
</feature>
<keyword evidence="6" id="KW-0256">Endoplasmic reticulum</keyword>
<evidence type="ECO:0000256" key="7">
    <source>
        <dbReference type="ARBA" id="ARBA00022989"/>
    </source>
</evidence>
<dbReference type="EMBL" id="LT594500">
    <property type="protein sequence ID" value="SBT80106.1"/>
    <property type="molecule type" value="Genomic_DNA"/>
</dbReference>
<dbReference type="PANTHER" id="PTHR13121:SF0">
    <property type="entry name" value="PHOSPHATIDYLINOSITOL GLYCAN ANCHOR BIOSYNTHESIS CLASS U PROTEIN"/>
    <property type="match status" value="1"/>
</dbReference>
<feature type="transmembrane region" description="Helical" evidence="9">
    <location>
        <begin position="176"/>
        <end position="197"/>
    </location>
</feature>
<keyword evidence="5 9" id="KW-0812">Transmembrane</keyword>
<evidence type="ECO:0000256" key="8">
    <source>
        <dbReference type="ARBA" id="ARBA00023136"/>
    </source>
</evidence>
<proteinExistence type="inferred from homology"/>
<dbReference type="GO" id="GO:0042765">
    <property type="term" value="C:GPI-anchor transamidase complex"/>
    <property type="evidence" value="ECO:0007669"/>
    <property type="project" value="InterPro"/>
</dbReference>
<comment type="similarity">
    <text evidence="3">Belongs to the PIGU family.</text>
</comment>
<dbReference type="UniPathway" id="UPA00196"/>
<evidence type="ECO:0000256" key="5">
    <source>
        <dbReference type="ARBA" id="ARBA00022692"/>
    </source>
</evidence>
<gene>
    <name evidence="10" type="primary">PmlGA01_120027100</name>
    <name evidence="10" type="ORF">PMLGA01_120027100</name>
</gene>
<keyword evidence="7 9" id="KW-1133">Transmembrane helix</keyword>
<dbReference type="Pfam" id="PF06728">
    <property type="entry name" value="PIG-U"/>
    <property type="match status" value="1"/>
</dbReference>
<evidence type="ECO:0000313" key="11">
    <source>
        <dbReference type="Proteomes" id="UP000219799"/>
    </source>
</evidence>
<dbReference type="AlphaFoldDB" id="A0A1C3L0P9"/>
<evidence type="ECO:0000256" key="1">
    <source>
        <dbReference type="ARBA" id="ARBA00004477"/>
    </source>
</evidence>
<feature type="transmembrane region" description="Helical" evidence="9">
    <location>
        <begin position="335"/>
        <end position="355"/>
    </location>
</feature>
<evidence type="ECO:0000256" key="2">
    <source>
        <dbReference type="ARBA" id="ARBA00004687"/>
    </source>
</evidence>
<dbReference type="Proteomes" id="UP000219799">
    <property type="component" value="Chromosome 12"/>
</dbReference>
<name>A0A1C3L0P9_PLAMA</name>